<dbReference type="EMBL" id="CP061800">
    <property type="protein sequence ID" value="QTA84019.1"/>
    <property type="molecule type" value="Genomic_DNA"/>
</dbReference>
<name>A0A975BE50_9BACT</name>
<evidence type="ECO:0000313" key="2">
    <source>
        <dbReference type="EMBL" id="QTA84019.1"/>
    </source>
</evidence>
<protein>
    <submittedName>
        <fullName evidence="2">Uncharacterized protein</fullName>
    </submittedName>
</protein>
<evidence type="ECO:0000313" key="3">
    <source>
        <dbReference type="Proteomes" id="UP000663722"/>
    </source>
</evidence>
<sequence>MKAKHLHCAIAIFLIIADLGEAGKALWRRHIRNMICCQQTERAPERSRSHASRGNAGQTLRVTKG</sequence>
<organism evidence="2 3">
    <name type="scientific">Desulfonema magnum</name>
    <dbReference type="NCBI Taxonomy" id="45655"/>
    <lineage>
        <taxon>Bacteria</taxon>
        <taxon>Pseudomonadati</taxon>
        <taxon>Thermodesulfobacteriota</taxon>
        <taxon>Desulfobacteria</taxon>
        <taxon>Desulfobacterales</taxon>
        <taxon>Desulfococcaceae</taxon>
        <taxon>Desulfonema</taxon>
    </lineage>
</organism>
<feature type="region of interest" description="Disordered" evidence="1">
    <location>
        <begin position="40"/>
        <end position="65"/>
    </location>
</feature>
<proteinExistence type="predicted"/>
<feature type="compositionally biased region" description="Polar residues" evidence="1">
    <location>
        <begin position="55"/>
        <end position="65"/>
    </location>
</feature>
<reference evidence="2" key="1">
    <citation type="journal article" date="2021" name="Microb. Physiol.">
        <title>Proteogenomic Insights into the Physiology of Marine, Sulfate-Reducing, Filamentous Desulfonema limicola and Desulfonema magnum.</title>
        <authorList>
            <person name="Schnaars V."/>
            <person name="Wohlbrand L."/>
            <person name="Scheve S."/>
            <person name="Hinrichs C."/>
            <person name="Reinhardt R."/>
            <person name="Rabus R."/>
        </authorList>
    </citation>
    <scope>NUCLEOTIDE SEQUENCE</scope>
    <source>
        <strain evidence="2">4be13</strain>
    </source>
</reference>
<dbReference type="Proteomes" id="UP000663722">
    <property type="component" value="Chromosome"/>
</dbReference>
<gene>
    <name evidence="2" type="ORF">dnm_000090</name>
</gene>
<accession>A0A975BE50</accession>
<evidence type="ECO:0000256" key="1">
    <source>
        <dbReference type="SAM" id="MobiDB-lite"/>
    </source>
</evidence>
<dbReference type="KEGG" id="dmm:dnm_000090"/>
<keyword evidence="3" id="KW-1185">Reference proteome</keyword>
<dbReference type="AlphaFoldDB" id="A0A975BE50"/>